<dbReference type="GO" id="GO:0016432">
    <property type="term" value="F:tRNA-uridine aminocarboxypropyltransferase activity"/>
    <property type="evidence" value="ECO:0007669"/>
    <property type="project" value="UniProtKB-EC"/>
</dbReference>
<evidence type="ECO:0000256" key="1">
    <source>
        <dbReference type="ARBA" id="ARBA00004123"/>
    </source>
</evidence>
<dbReference type="EC" id="2.5.1.25" evidence="2"/>
<dbReference type="GO" id="GO:0005634">
    <property type="term" value="C:nucleus"/>
    <property type="evidence" value="ECO:0007669"/>
    <property type="project" value="UniProtKB-SubCell"/>
</dbReference>
<keyword evidence="3" id="KW-0808">Transferase</keyword>
<reference evidence="13 14" key="1">
    <citation type="submission" date="2023-11" db="EMBL/GenBank/DDBJ databases">
        <authorList>
            <person name="Hedman E."/>
            <person name="Englund M."/>
            <person name="Stromberg M."/>
            <person name="Nyberg Akerstrom W."/>
            <person name="Nylinder S."/>
            <person name="Jareborg N."/>
            <person name="Kallberg Y."/>
            <person name="Kronander E."/>
        </authorList>
    </citation>
    <scope>NUCLEOTIDE SEQUENCE [LARGE SCALE GENOMIC DNA]</scope>
</reference>
<dbReference type="EMBL" id="CAVLGL010000115">
    <property type="protein sequence ID" value="CAK1599933.1"/>
    <property type="molecule type" value="Genomic_DNA"/>
</dbReference>
<dbReference type="Proteomes" id="UP001314205">
    <property type="component" value="Unassembled WGS sequence"/>
</dbReference>
<proteinExistence type="inferred from homology"/>
<evidence type="ECO:0000256" key="5">
    <source>
        <dbReference type="ARBA" id="ARBA00022694"/>
    </source>
</evidence>
<evidence type="ECO:0000256" key="8">
    <source>
        <dbReference type="ARBA" id="ARBA00038290"/>
    </source>
</evidence>
<evidence type="ECO:0000256" key="2">
    <source>
        <dbReference type="ARBA" id="ARBA00012386"/>
    </source>
</evidence>
<comment type="similarity">
    <text evidence="8">Belongs to the TDD superfamily. DTWD1 family.</text>
</comment>
<comment type="caution">
    <text evidence="13">The sequence shown here is derived from an EMBL/GenBank/DDBJ whole genome shotgun (WGS) entry which is preliminary data.</text>
</comment>
<evidence type="ECO:0000256" key="9">
    <source>
        <dbReference type="ARBA" id="ARBA00039242"/>
    </source>
</evidence>
<evidence type="ECO:0000256" key="11">
    <source>
        <dbReference type="ARBA" id="ARBA00048718"/>
    </source>
</evidence>
<dbReference type="SMART" id="SM01144">
    <property type="entry name" value="DTW"/>
    <property type="match status" value="1"/>
</dbReference>
<keyword evidence="4" id="KW-0949">S-adenosyl-L-methionine</keyword>
<dbReference type="InterPro" id="IPR005636">
    <property type="entry name" value="DTW"/>
</dbReference>
<evidence type="ECO:0000256" key="6">
    <source>
        <dbReference type="ARBA" id="ARBA00023242"/>
    </source>
</evidence>
<feature type="domain" description="DTW" evidence="12">
    <location>
        <begin position="43"/>
        <end position="298"/>
    </location>
</feature>
<protein>
    <recommendedName>
        <fullName evidence="9">tRNA-uridine aminocarboxypropyltransferase 1</fullName>
        <ecNumber evidence="2">2.5.1.25</ecNumber>
    </recommendedName>
    <alternativeName>
        <fullName evidence="10">DTW domain-containing protein 1</fullName>
    </alternativeName>
</protein>
<dbReference type="PANTHER" id="PTHR15627:SF8">
    <property type="entry name" value="TRNA-URIDINE AMINOCARBOXYPROPYLTRANSFERASE 1"/>
    <property type="match status" value="1"/>
</dbReference>
<evidence type="ECO:0000313" key="14">
    <source>
        <dbReference type="Proteomes" id="UP001314205"/>
    </source>
</evidence>
<comment type="subcellular location">
    <subcellularLocation>
        <location evidence="1">Nucleus</location>
    </subcellularLocation>
</comment>
<dbReference type="GO" id="GO:0006400">
    <property type="term" value="P:tRNA modification"/>
    <property type="evidence" value="ECO:0007669"/>
    <property type="project" value="TreeGrafter"/>
</dbReference>
<keyword evidence="5" id="KW-0819">tRNA processing</keyword>
<keyword evidence="6" id="KW-0539">Nucleus</keyword>
<evidence type="ECO:0000256" key="4">
    <source>
        <dbReference type="ARBA" id="ARBA00022691"/>
    </source>
</evidence>
<evidence type="ECO:0000256" key="3">
    <source>
        <dbReference type="ARBA" id="ARBA00022679"/>
    </source>
</evidence>
<accession>A0AAV1LX09</accession>
<sequence>MNPKSPEARSRSDDPFEGLNITSLKILDTLEARSPCPHCGKSRMYFCYTCFIPVSQLAGRIPVCTLPIKVDIIKHRREIDGKSTAAHAAILAPGDVRVYTYPEIPEYNINDDRTVLLYPGTDAVSVQQLFSGKKKSEAYTQQILSQLPAGYNVGTLMTKTLSVDCDDLNDIYHVRKWPIERVILIDSTWNQSRGIYADRRLQTLPKIVLQQRASQFWRHQKGSPRWYLSTIEALHQLLLELHICAWGRSETYKAPLTLHYPIHRSNNNHDSCVPYDGQYDNLLYFFKFMYEKLHTLYSHENMLAYKRPMT</sequence>
<comment type="catalytic activity">
    <reaction evidence="11">
        <text>a uridine in tRNA + S-adenosyl-L-methionine = a 3-[(3S)-3-amino-3-carboxypropyl]uridine in tRNA + S-methyl-5'-thioadenosine + H(+)</text>
        <dbReference type="Rhea" id="RHEA:62432"/>
        <dbReference type="Rhea" id="RHEA-COMP:13339"/>
        <dbReference type="Rhea" id="RHEA-COMP:16092"/>
        <dbReference type="ChEBI" id="CHEBI:15378"/>
        <dbReference type="ChEBI" id="CHEBI:17509"/>
        <dbReference type="ChEBI" id="CHEBI:59789"/>
        <dbReference type="ChEBI" id="CHEBI:65315"/>
        <dbReference type="ChEBI" id="CHEBI:82930"/>
        <dbReference type="EC" id="2.5.1.25"/>
    </reaction>
</comment>
<evidence type="ECO:0000256" key="10">
    <source>
        <dbReference type="ARBA" id="ARBA00042508"/>
    </source>
</evidence>
<gene>
    <name evidence="13" type="ORF">PARMNEM_LOCUS18752</name>
</gene>
<evidence type="ECO:0000256" key="7">
    <source>
        <dbReference type="ARBA" id="ARBA00037050"/>
    </source>
</evidence>
<keyword evidence="14" id="KW-1185">Reference proteome</keyword>
<dbReference type="Pfam" id="PF03942">
    <property type="entry name" value="DTW"/>
    <property type="match status" value="1"/>
</dbReference>
<comment type="function">
    <text evidence="7">Catalyzes the formation of 3-(3-amino-3-carboxypropyl)uridine (acp3U) at position 20 in the D-loop of several cytoplasmic tRNAs (acp3U(20)).</text>
</comment>
<dbReference type="PANTHER" id="PTHR15627">
    <property type="entry name" value="NATURAL KILLER CELL-SPECIFIC ANTIGEN KLIP1"/>
    <property type="match status" value="1"/>
</dbReference>
<evidence type="ECO:0000259" key="12">
    <source>
        <dbReference type="SMART" id="SM01144"/>
    </source>
</evidence>
<dbReference type="AlphaFoldDB" id="A0AAV1LX09"/>
<name>A0AAV1LX09_9NEOP</name>
<dbReference type="InterPro" id="IPR051521">
    <property type="entry name" value="tRNA_Mod/Golgi_Maint"/>
</dbReference>
<organism evidence="13 14">
    <name type="scientific">Parnassius mnemosyne</name>
    <name type="common">clouded apollo</name>
    <dbReference type="NCBI Taxonomy" id="213953"/>
    <lineage>
        <taxon>Eukaryota</taxon>
        <taxon>Metazoa</taxon>
        <taxon>Ecdysozoa</taxon>
        <taxon>Arthropoda</taxon>
        <taxon>Hexapoda</taxon>
        <taxon>Insecta</taxon>
        <taxon>Pterygota</taxon>
        <taxon>Neoptera</taxon>
        <taxon>Endopterygota</taxon>
        <taxon>Lepidoptera</taxon>
        <taxon>Glossata</taxon>
        <taxon>Ditrysia</taxon>
        <taxon>Papilionoidea</taxon>
        <taxon>Papilionidae</taxon>
        <taxon>Parnassiinae</taxon>
        <taxon>Parnassini</taxon>
        <taxon>Parnassius</taxon>
        <taxon>Driopa</taxon>
    </lineage>
</organism>
<evidence type="ECO:0000313" key="13">
    <source>
        <dbReference type="EMBL" id="CAK1599933.1"/>
    </source>
</evidence>